<dbReference type="SMART" id="SM00849">
    <property type="entry name" value="Lactamase_B"/>
    <property type="match status" value="1"/>
</dbReference>
<evidence type="ECO:0000313" key="10">
    <source>
        <dbReference type="Proteomes" id="UP000476030"/>
    </source>
</evidence>
<dbReference type="GO" id="GO:0019243">
    <property type="term" value="P:methylglyoxal catabolic process to D-lactate via S-lactoyl-glutathione"/>
    <property type="evidence" value="ECO:0007669"/>
    <property type="project" value="UniProtKB-UniRule"/>
</dbReference>
<keyword evidence="6 7" id="KW-0862">Zinc</keyword>
<dbReference type="EMBL" id="WTUW01000001">
    <property type="protein sequence ID" value="MZR29942.1"/>
    <property type="molecule type" value="Genomic_DNA"/>
</dbReference>
<dbReference type="Proteomes" id="UP000476030">
    <property type="component" value="Unassembled WGS sequence"/>
</dbReference>
<evidence type="ECO:0000256" key="2">
    <source>
        <dbReference type="ARBA" id="ARBA00004963"/>
    </source>
</evidence>
<dbReference type="InterPro" id="IPR001279">
    <property type="entry name" value="Metallo-B-lactamas"/>
</dbReference>
<dbReference type="SUPFAM" id="SSF56281">
    <property type="entry name" value="Metallo-hydrolase/oxidoreductase"/>
    <property type="match status" value="1"/>
</dbReference>
<protein>
    <recommendedName>
        <fullName evidence="7">Hydroxyacylglutathione hydrolase</fullName>
        <ecNumber evidence="7">3.1.2.6</ecNumber>
    </recommendedName>
    <alternativeName>
        <fullName evidence="7">Glyoxalase II</fullName>
        <shortName evidence="7">Glx II</shortName>
    </alternativeName>
</protein>
<dbReference type="InterPro" id="IPR017782">
    <property type="entry name" value="Hydroxyacylglutathione_Hdrlase"/>
</dbReference>
<dbReference type="NCBIfam" id="TIGR03413">
    <property type="entry name" value="GSH_gloB"/>
    <property type="match status" value="1"/>
</dbReference>
<comment type="function">
    <text evidence="7">Thiolesterase that catalyzes the hydrolysis of S-D-lactoyl-glutathione to form glutathione and D-lactic acid.</text>
</comment>
<accession>A0A6L8W628</accession>
<evidence type="ECO:0000256" key="6">
    <source>
        <dbReference type="ARBA" id="ARBA00022833"/>
    </source>
</evidence>
<keyword evidence="10" id="KW-1185">Reference proteome</keyword>
<feature type="binding site" evidence="7">
    <location>
        <position position="57"/>
    </location>
    <ligand>
        <name>Zn(2+)</name>
        <dbReference type="ChEBI" id="CHEBI:29105"/>
        <label>1</label>
    </ligand>
</feature>
<feature type="binding site" evidence="7">
    <location>
        <position position="62"/>
    </location>
    <ligand>
        <name>Zn(2+)</name>
        <dbReference type="ChEBI" id="CHEBI:29105"/>
        <label>2</label>
    </ligand>
</feature>
<dbReference type="Pfam" id="PF00753">
    <property type="entry name" value="Lactamase_B"/>
    <property type="match status" value="1"/>
</dbReference>
<evidence type="ECO:0000256" key="1">
    <source>
        <dbReference type="ARBA" id="ARBA00001623"/>
    </source>
</evidence>
<feature type="binding site" evidence="7">
    <location>
        <position position="59"/>
    </location>
    <ligand>
        <name>Zn(2+)</name>
        <dbReference type="ChEBI" id="CHEBI:29105"/>
        <label>1</label>
    </ligand>
</feature>
<evidence type="ECO:0000256" key="7">
    <source>
        <dbReference type="HAMAP-Rule" id="MF_01374"/>
    </source>
</evidence>
<feature type="binding site" evidence="7">
    <location>
        <position position="61"/>
    </location>
    <ligand>
        <name>Zn(2+)</name>
        <dbReference type="ChEBI" id="CHEBI:29105"/>
        <label>2</label>
    </ligand>
</feature>
<dbReference type="EC" id="3.1.2.6" evidence="7"/>
<evidence type="ECO:0000256" key="4">
    <source>
        <dbReference type="ARBA" id="ARBA00022723"/>
    </source>
</evidence>
<evidence type="ECO:0000256" key="5">
    <source>
        <dbReference type="ARBA" id="ARBA00022801"/>
    </source>
</evidence>
<feature type="binding site" evidence="7">
    <location>
        <position position="134"/>
    </location>
    <ligand>
        <name>Zn(2+)</name>
        <dbReference type="ChEBI" id="CHEBI:29105"/>
        <label>1</label>
    </ligand>
</feature>
<dbReference type="PANTHER" id="PTHR43705">
    <property type="entry name" value="HYDROXYACYLGLUTATHIONE HYDROLASE"/>
    <property type="match status" value="1"/>
</dbReference>
<dbReference type="InterPro" id="IPR050110">
    <property type="entry name" value="Glyoxalase_II_hydrolase"/>
</dbReference>
<comment type="cofactor">
    <cofactor evidence="7">
        <name>Zn(2+)</name>
        <dbReference type="ChEBI" id="CHEBI:29105"/>
    </cofactor>
    <text evidence="7">Binds 2 Zn(2+) ions per subunit.</text>
</comment>
<sequence>MSKLEIHQIPVLSDNYVYLFRDANSGLVGVVDPAVAGPVLDKLQELNWTLTHIINTHHHPDHTGANLELKEKTGCTIVGAKNDASRIPGIDIKVEEGDIFDFGSQSAKVFEVPGHTVGHIAYWFEESDALFCGDTLFALGCGRLFEGTPGQMWHSISKFRDLPDQTKVYCAHEYTEANGRFAVSVNPGNDALKKRFAEIVAMRKKKLPTVPSTLGEEKETNPFMRADDPGLAAELALSGADPVEVFAETRRRKDSF</sequence>
<dbReference type="GO" id="GO:0004416">
    <property type="term" value="F:hydroxyacylglutathione hydrolase activity"/>
    <property type="evidence" value="ECO:0007669"/>
    <property type="project" value="UniProtKB-UniRule"/>
</dbReference>
<evidence type="ECO:0000256" key="3">
    <source>
        <dbReference type="ARBA" id="ARBA00006759"/>
    </source>
</evidence>
<comment type="catalytic activity">
    <reaction evidence="1 7">
        <text>an S-(2-hydroxyacyl)glutathione + H2O = a 2-hydroxy carboxylate + glutathione + H(+)</text>
        <dbReference type="Rhea" id="RHEA:21864"/>
        <dbReference type="ChEBI" id="CHEBI:15377"/>
        <dbReference type="ChEBI" id="CHEBI:15378"/>
        <dbReference type="ChEBI" id="CHEBI:57925"/>
        <dbReference type="ChEBI" id="CHEBI:58896"/>
        <dbReference type="ChEBI" id="CHEBI:71261"/>
        <dbReference type="EC" id="3.1.2.6"/>
    </reaction>
</comment>
<organism evidence="9 10">
    <name type="scientific">Sneathiella litorea</name>
    <dbReference type="NCBI Taxonomy" id="2606216"/>
    <lineage>
        <taxon>Bacteria</taxon>
        <taxon>Pseudomonadati</taxon>
        <taxon>Pseudomonadota</taxon>
        <taxon>Alphaproteobacteria</taxon>
        <taxon>Sneathiellales</taxon>
        <taxon>Sneathiellaceae</taxon>
        <taxon>Sneathiella</taxon>
    </lineage>
</organism>
<evidence type="ECO:0000259" key="8">
    <source>
        <dbReference type="SMART" id="SM00849"/>
    </source>
</evidence>
<comment type="similarity">
    <text evidence="3 7">Belongs to the metallo-beta-lactamase superfamily. Glyoxalase II family.</text>
</comment>
<dbReference type="InterPro" id="IPR032282">
    <property type="entry name" value="HAGH_C"/>
</dbReference>
<comment type="caution">
    <text evidence="9">The sequence shown here is derived from an EMBL/GenBank/DDBJ whole genome shotgun (WGS) entry which is preliminary data.</text>
</comment>
<dbReference type="PIRSF" id="PIRSF005457">
    <property type="entry name" value="Glx"/>
    <property type="match status" value="1"/>
</dbReference>
<dbReference type="InterPro" id="IPR035680">
    <property type="entry name" value="Clx_II_MBL"/>
</dbReference>
<comment type="pathway">
    <text evidence="2 7">Secondary metabolite metabolism; methylglyoxal degradation; (R)-lactate from methylglyoxal: step 2/2.</text>
</comment>
<feature type="binding site" evidence="7">
    <location>
        <position position="115"/>
    </location>
    <ligand>
        <name>Zn(2+)</name>
        <dbReference type="ChEBI" id="CHEBI:29105"/>
        <label>1</label>
    </ligand>
</feature>
<feature type="binding site" evidence="7">
    <location>
        <position position="134"/>
    </location>
    <ligand>
        <name>Zn(2+)</name>
        <dbReference type="ChEBI" id="CHEBI:29105"/>
        <label>2</label>
    </ligand>
</feature>
<proteinExistence type="inferred from homology"/>
<dbReference type="CDD" id="cd07723">
    <property type="entry name" value="hydroxyacylglutathione_hydrolase_MBL-fold"/>
    <property type="match status" value="1"/>
</dbReference>
<dbReference type="AlphaFoldDB" id="A0A6L8W628"/>
<dbReference type="InterPro" id="IPR036866">
    <property type="entry name" value="RibonucZ/Hydroxyglut_hydro"/>
</dbReference>
<name>A0A6L8W628_9PROT</name>
<dbReference type="PANTHER" id="PTHR43705:SF1">
    <property type="entry name" value="HYDROXYACYLGLUTATHIONE HYDROLASE GLOB"/>
    <property type="match status" value="1"/>
</dbReference>
<evidence type="ECO:0000313" key="9">
    <source>
        <dbReference type="EMBL" id="MZR29942.1"/>
    </source>
</evidence>
<feature type="binding site" evidence="7">
    <location>
        <position position="172"/>
    </location>
    <ligand>
        <name>Zn(2+)</name>
        <dbReference type="ChEBI" id="CHEBI:29105"/>
        <label>2</label>
    </ligand>
</feature>
<dbReference type="GO" id="GO:0046872">
    <property type="term" value="F:metal ion binding"/>
    <property type="evidence" value="ECO:0007669"/>
    <property type="project" value="UniProtKB-KW"/>
</dbReference>
<gene>
    <name evidence="7 9" type="primary">gloB</name>
    <name evidence="9" type="ORF">GQE98_04750</name>
</gene>
<dbReference type="HAMAP" id="MF_01374">
    <property type="entry name" value="Glyoxalase_2"/>
    <property type="match status" value="1"/>
</dbReference>
<reference evidence="9 10" key="1">
    <citation type="submission" date="2019-12" db="EMBL/GenBank/DDBJ databases">
        <title>Snethiella sp. nov. sp. isolated from sea sand.</title>
        <authorList>
            <person name="Kim J."/>
            <person name="Jeong S.E."/>
            <person name="Jung H.S."/>
            <person name="Jeon C.O."/>
        </authorList>
    </citation>
    <scope>NUCLEOTIDE SEQUENCE [LARGE SCALE GENOMIC DNA]</scope>
    <source>
        <strain evidence="9 10">DP05</strain>
    </source>
</reference>
<comment type="subunit">
    <text evidence="7">Monomer.</text>
</comment>
<dbReference type="UniPathway" id="UPA00619">
    <property type="reaction ID" value="UER00676"/>
</dbReference>
<dbReference type="RefSeq" id="WP_161314486.1">
    <property type="nucleotide sequence ID" value="NZ_WTUW01000001.1"/>
</dbReference>
<dbReference type="Gene3D" id="3.60.15.10">
    <property type="entry name" value="Ribonuclease Z/Hydroxyacylglutathione hydrolase-like"/>
    <property type="match status" value="1"/>
</dbReference>
<feature type="domain" description="Metallo-beta-lactamase" evidence="8">
    <location>
        <begin position="14"/>
        <end position="172"/>
    </location>
</feature>
<dbReference type="Pfam" id="PF16123">
    <property type="entry name" value="HAGH_C"/>
    <property type="match status" value="1"/>
</dbReference>
<keyword evidence="5 7" id="KW-0378">Hydrolase</keyword>
<keyword evidence="4 7" id="KW-0479">Metal-binding</keyword>